<sequence length="234" mass="26652">MVQAQAFVSSQRVKSRLTPHMKDNSKYLHQLTQLQLHKSQIIKDSIEQTRTTSTMLAIRPPSKQPSSKPSKKYTPNLIPCRINHTAPIKIEKRYWEPKLTKNAKGKEDLVAYFRGRRLIGRKVKVPEGWRGVVLRVGEEILPREVDVDVDVEDERMGDGDGDEDEEGDDGEEKDVETTMVEEEGTFDDLTVWGHECLVDAGGDMVVRGIEEWMGWAGAIHAFDYQTNKEDKKST</sequence>
<protein>
    <submittedName>
        <fullName evidence="2">6601b7e6-fb1f-4d2a-ade1-d5d541ce1214-CDS</fullName>
    </submittedName>
</protein>
<dbReference type="CDD" id="cd09271">
    <property type="entry name" value="RNase_H2-C"/>
    <property type="match status" value="1"/>
</dbReference>
<gene>
    <name evidence="2" type="ORF">SCLTRI_LOCUS6207</name>
</gene>
<name>A0A8H2VYD0_9HELO</name>
<feature type="region of interest" description="Disordered" evidence="1">
    <location>
        <begin position="1"/>
        <end position="20"/>
    </location>
</feature>
<keyword evidence="3" id="KW-1185">Reference proteome</keyword>
<dbReference type="Pfam" id="PF08615">
    <property type="entry name" value="RNase_H2_suC"/>
    <property type="match status" value="1"/>
</dbReference>
<dbReference type="AlphaFoldDB" id="A0A8H2VYD0"/>
<evidence type="ECO:0000313" key="3">
    <source>
        <dbReference type="Proteomes" id="UP000624404"/>
    </source>
</evidence>
<feature type="region of interest" description="Disordered" evidence="1">
    <location>
        <begin position="150"/>
        <end position="175"/>
    </location>
</feature>
<dbReference type="Proteomes" id="UP000624404">
    <property type="component" value="Unassembled WGS sequence"/>
</dbReference>
<dbReference type="PANTHER" id="PTHR47204:SF1">
    <property type="entry name" value="RIBONUCLEASE H2 SUBUNIT C"/>
    <property type="match status" value="1"/>
</dbReference>
<dbReference type="EMBL" id="CAJHIA010000019">
    <property type="protein sequence ID" value="CAD6446391.1"/>
    <property type="molecule type" value="Genomic_DNA"/>
</dbReference>
<evidence type="ECO:0000313" key="2">
    <source>
        <dbReference type="EMBL" id="CAD6446391.1"/>
    </source>
</evidence>
<reference evidence="2" key="1">
    <citation type="submission" date="2020-10" db="EMBL/GenBank/DDBJ databases">
        <authorList>
            <person name="Kusch S."/>
        </authorList>
    </citation>
    <scope>NUCLEOTIDE SEQUENCE</scope>
    <source>
        <strain evidence="2">SwB9</strain>
    </source>
</reference>
<dbReference type="OrthoDB" id="6222486at2759"/>
<dbReference type="Gene3D" id="2.40.128.680">
    <property type="match status" value="1"/>
</dbReference>
<dbReference type="GO" id="GO:0032299">
    <property type="term" value="C:ribonuclease H2 complex"/>
    <property type="evidence" value="ECO:0007669"/>
    <property type="project" value="InterPro"/>
</dbReference>
<comment type="caution">
    <text evidence="2">The sequence shown here is derived from an EMBL/GenBank/DDBJ whole genome shotgun (WGS) entry which is preliminary data.</text>
</comment>
<dbReference type="InterPro" id="IPR013924">
    <property type="entry name" value="RNase_H2_suC"/>
</dbReference>
<feature type="compositionally biased region" description="Polar residues" evidence="1">
    <location>
        <begin position="1"/>
        <end position="12"/>
    </location>
</feature>
<proteinExistence type="predicted"/>
<organism evidence="2 3">
    <name type="scientific">Sclerotinia trifoliorum</name>
    <dbReference type="NCBI Taxonomy" id="28548"/>
    <lineage>
        <taxon>Eukaryota</taxon>
        <taxon>Fungi</taxon>
        <taxon>Dikarya</taxon>
        <taxon>Ascomycota</taxon>
        <taxon>Pezizomycotina</taxon>
        <taxon>Leotiomycetes</taxon>
        <taxon>Helotiales</taxon>
        <taxon>Sclerotiniaceae</taxon>
        <taxon>Sclerotinia</taxon>
    </lineage>
</organism>
<dbReference type="GO" id="GO:0006401">
    <property type="term" value="P:RNA catabolic process"/>
    <property type="evidence" value="ECO:0007669"/>
    <property type="project" value="InterPro"/>
</dbReference>
<evidence type="ECO:0000256" key="1">
    <source>
        <dbReference type="SAM" id="MobiDB-lite"/>
    </source>
</evidence>
<accession>A0A8H2VYD0</accession>
<dbReference type="PANTHER" id="PTHR47204">
    <property type="entry name" value="OS02G0168900 PROTEIN"/>
    <property type="match status" value="1"/>
</dbReference>